<evidence type="ECO:0000259" key="5">
    <source>
        <dbReference type="Pfam" id="PF01453"/>
    </source>
</evidence>
<evidence type="ECO:0000256" key="3">
    <source>
        <dbReference type="ARBA" id="ARBA00023180"/>
    </source>
</evidence>
<feature type="signal peptide" evidence="4">
    <location>
        <begin position="1"/>
        <end position="26"/>
    </location>
</feature>
<feature type="domain" description="Bulb-type lectin" evidence="5">
    <location>
        <begin position="31"/>
        <end position="82"/>
    </location>
</feature>
<evidence type="ECO:0000313" key="6">
    <source>
        <dbReference type="EMBL" id="CAJ1978404.1"/>
    </source>
</evidence>
<dbReference type="SUPFAM" id="SSF51110">
    <property type="entry name" value="alpha-D-mannose-specific plant lectins"/>
    <property type="match status" value="1"/>
</dbReference>
<accession>A0AA86W5G5</accession>
<dbReference type="Proteomes" id="UP001189624">
    <property type="component" value="Chromosome 11"/>
</dbReference>
<dbReference type="PANTHER" id="PTHR32444">
    <property type="entry name" value="BULB-TYPE LECTIN DOMAIN-CONTAINING PROTEIN"/>
    <property type="match status" value="1"/>
</dbReference>
<gene>
    <name evidence="6" type="ORF">AYBTSS11_LOCUS30598</name>
</gene>
<reference evidence="6" key="1">
    <citation type="submission" date="2023-10" db="EMBL/GenBank/DDBJ databases">
        <authorList>
            <person name="Domelevo Entfellner J.-B."/>
        </authorList>
    </citation>
    <scope>NUCLEOTIDE SEQUENCE</scope>
</reference>
<evidence type="ECO:0000256" key="4">
    <source>
        <dbReference type="SAM" id="SignalP"/>
    </source>
</evidence>
<dbReference type="EMBL" id="OY731408">
    <property type="protein sequence ID" value="CAJ1978404.1"/>
    <property type="molecule type" value="Genomic_DNA"/>
</dbReference>
<dbReference type="Pfam" id="PF01453">
    <property type="entry name" value="B_lectin"/>
    <property type="match status" value="1"/>
</dbReference>
<dbReference type="PANTHER" id="PTHR32444:SF183">
    <property type="entry name" value="APPLE DOMAIN-CONTAINING PROTEIN"/>
    <property type="match status" value="1"/>
</dbReference>
<evidence type="ECO:0000313" key="7">
    <source>
        <dbReference type="Proteomes" id="UP001189624"/>
    </source>
</evidence>
<keyword evidence="2" id="KW-1015">Disulfide bond</keyword>
<keyword evidence="3" id="KW-0325">Glycoprotein</keyword>
<sequence length="270" mass="31348">MRFNLLKLLAFMWLWLRWSTYIHVQAADDSLKHGNFVLQQLHPNGTNTLLWQSFDYPTYTLIPTRKLGVNHKTGHHWLLVSKLTEVLATSGAFSLEWEPKGQELIMKKRGKVCWRSGELRNNRFEHIPEDAQRVLKYSIVSNEDEDSFSFTSTNENHTRDGGCQRWQEIPKCRNPGDVFTKKILYPNYEDVIVDENENISHSDCEASCIGFRVFNSDGTGCLLYHWNSSENYTIGTTVSGLDIYLVENTRNITPHHHGRSNANFLVLFFY</sequence>
<evidence type="ECO:0000256" key="2">
    <source>
        <dbReference type="ARBA" id="ARBA00023157"/>
    </source>
</evidence>
<keyword evidence="1 4" id="KW-0732">Signal</keyword>
<evidence type="ECO:0000256" key="1">
    <source>
        <dbReference type="ARBA" id="ARBA00022729"/>
    </source>
</evidence>
<protein>
    <recommendedName>
        <fullName evidence="5">Bulb-type lectin domain-containing protein</fullName>
    </recommendedName>
</protein>
<organism evidence="6 7">
    <name type="scientific">Sphenostylis stenocarpa</name>
    <dbReference type="NCBI Taxonomy" id="92480"/>
    <lineage>
        <taxon>Eukaryota</taxon>
        <taxon>Viridiplantae</taxon>
        <taxon>Streptophyta</taxon>
        <taxon>Embryophyta</taxon>
        <taxon>Tracheophyta</taxon>
        <taxon>Spermatophyta</taxon>
        <taxon>Magnoliopsida</taxon>
        <taxon>eudicotyledons</taxon>
        <taxon>Gunneridae</taxon>
        <taxon>Pentapetalae</taxon>
        <taxon>rosids</taxon>
        <taxon>fabids</taxon>
        <taxon>Fabales</taxon>
        <taxon>Fabaceae</taxon>
        <taxon>Papilionoideae</taxon>
        <taxon>50 kb inversion clade</taxon>
        <taxon>NPAAA clade</taxon>
        <taxon>indigoferoid/millettioid clade</taxon>
        <taxon>Phaseoleae</taxon>
        <taxon>Sphenostylis</taxon>
    </lineage>
</organism>
<name>A0AA86W5G5_9FABA</name>
<keyword evidence="7" id="KW-1185">Reference proteome</keyword>
<feature type="chain" id="PRO_5041655866" description="Bulb-type lectin domain-containing protein" evidence="4">
    <location>
        <begin position="27"/>
        <end position="270"/>
    </location>
</feature>
<dbReference type="InterPro" id="IPR036426">
    <property type="entry name" value="Bulb-type_lectin_dom_sf"/>
</dbReference>
<dbReference type="AlphaFoldDB" id="A0AA86W5G5"/>
<proteinExistence type="predicted"/>
<dbReference type="InterPro" id="IPR001480">
    <property type="entry name" value="Bulb-type_lectin_dom"/>
</dbReference>
<dbReference type="Gramene" id="rna-AYBTSS11_LOCUS30598">
    <property type="protein sequence ID" value="CAJ1978404.1"/>
    <property type="gene ID" value="gene-AYBTSS11_LOCUS30598"/>
</dbReference>